<dbReference type="Pfam" id="PF01420">
    <property type="entry name" value="Methylase_S"/>
    <property type="match status" value="1"/>
</dbReference>
<dbReference type="CDD" id="cd17261">
    <property type="entry name" value="RMtype1_S_EcoKI-TRD2-CR2_like"/>
    <property type="match status" value="1"/>
</dbReference>
<evidence type="ECO:0000313" key="8">
    <source>
        <dbReference type="Proteomes" id="UP000478148"/>
    </source>
</evidence>
<feature type="domain" description="Type I restriction modification DNA specificity" evidence="6">
    <location>
        <begin position="124"/>
        <end position="171"/>
    </location>
</feature>
<keyword evidence="7" id="KW-0378">Hydrolase</keyword>
<gene>
    <name evidence="7" type="ORF">ENC19_18420</name>
</gene>
<dbReference type="InterPro" id="IPR051212">
    <property type="entry name" value="Type-I_RE_S_subunit"/>
</dbReference>
<feature type="region of interest" description="Disordered" evidence="5">
    <location>
        <begin position="412"/>
        <end position="453"/>
    </location>
</feature>
<organism evidence="7 8">
    <name type="scientific">Verrucosispora sioxanthis</name>
    <dbReference type="NCBI Taxonomy" id="2499994"/>
    <lineage>
        <taxon>Bacteria</taxon>
        <taxon>Bacillati</taxon>
        <taxon>Actinomycetota</taxon>
        <taxon>Actinomycetes</taxon>
        <taxon>Micromonosporales</taxon>
        <taxon>Micromonosporaceae</taxon>
        <taxon>Micromonospora</taxon>
    </lineage>
</organism>
<dbReference type="GO" id="GO:0009307">
    <property type="term" value="P:DNA restriction-modification system"/>
    <property type="evidence" value="ECO:0007669"/>
    <property type="project" value="UniProtKB-KW"/>
</dbReference>
<keyword evidence="7" id="KW-0540">Nuclease</keyword>
<keyword evidence="8" id="KW-1185">Reference proteome</keyword>
<comment type="subunit">
    <text evidence="4">The methyltransferase is composed of M and S polypeptides.</text>
</comment>
<proteinExistence type="inferred from homology"/>
<evidence type="ECO:0000256" key="2">
    <source>
        <dbReference type="ARBA" id="ARBA00022747"/>
    </source>
</evidence>
<comment type="similarity">
    <text evidence="1">Belongs to the type-I restriction system S methylase family.</text>
</comment>
<reference evidence="7 8" key="1">
    <citation type="submission" date="2020-02" db="EMBL/GenBank/DDBJ databases">
        <title>Draft Genome Sequence of Verrucosispora sp. Strain CWR15, Isolated from Gulf of Mexico Sponge.</title>
        <authorList>
            <person name="Kennedy S.J."/>
            <person name="Cella E."/>
            <person name="Azarian T."/>
            <person name="Baker B.J."/>
            <person name="Shaw L.N."/>
        </authorList>
    </citation>
    <scope>NUCLEOTIDE SEQUENCE [LARGE SCALE GENOMIC DNA]</scope>
    <source>
        <strain evidence="7 8">CWR15</strain>
    </source>
</reference>
<name>A0A6M1L8C5_9ACTN</name>
<evidence type="ECO:0000313" key="7">
    <source>
        <dbReference type="EMBL" id="NGM14497.1"/>
    </source>
</evidence>
<dbReference type="Gene3D" id="3.90.220.20">
    <property type="entry name" value="DNA methylase specificity domains"/>
    <property type="match status" value="2"/>
</dbReference>
<dbReference type="SUPFAM" id="SSF116734">
    <property type="entry name" value="DNA methylase specificity domain"/>
    <property type="match status" value="2"/>
</dbReference>
<evidence type="ECO:0000256" key="4">
    <source>
        <dbReference type="ARBA" id="ARBA00038652"/>
    </source>
</evidence>
<dbReference type="PANTHER" id="PTHR43140:SF1">
    <property type="entry name" value="TYPE I RESTRICTION ENZYME ECOKI SPECIFICITY SUBUNIT"/>
    <property type="match status" value="1"/>
</dbReference>
<keyword evidence="2" id="KW-0680">Restriction system</keyword>
<evidence type="ECO:0000259" key="6">
    <source>
        <dbReference type="Pfam" id="PF01420"/>
    </source>
</evidence>
<dbReference type="AlphaFoldDB" id="A0A6M1L8C5"/>
<evidence type="ECO:0000256" key="5">
    <source>
        <dbReference type="SAM" id="MobiDB-lite"/>
    </source>
</evidence>
<dbReference type="GO" id="GO:0003677">
    <property type="term" value="F:DNA binding"/>
    <property type="evidence" value="ECO:0007669"/>
    <property type="project" value="UniProtKB-KW"/>
</dbReference>
<dbReference type="GO" id="GO:0004519">
    <property type="term" value="F:endonuclease activity"/>
    <property type="evidence" value="ECO:0007669"/>
    <property type="project" value="UniProtKB-KW"/>
</dbReference>
<dbReference type="InterPro" id="IPR000055">
    <property type="entry name" value="Restrct_endonuc_typeI_TRD"/>
</dbReference>
<dbReference type="EMBL" id="SAIY01000005">
    <property type="protein sequence ID" value="NGM14497.1"/>
    <property type="molecule type" value="Genomic_DNA"/>
</dbReference>
<dbReference type="RefSeq" id="WP_164448350.1">
    <property type="nucleotide sequence ID" value="NZ_SAIY01000005.1"/>
</dbReference>
<protein>
    <submittedName>
        <fullName evidence="7">Restriction endonuclease subunit S</fullName>
    </submittedName>
</protein>
<dbReference type="PANTHER" id="PTHR43140">
    <property type="entry name" value="TYPE-1 RESTRICTION ENZYME ECOKI SPECIFICITY PROTEIN"/>
    <property type="match status" value="1"/>
</dbReference>
<sequence length="453" mass="49878">MAELIDLNGIFVDGDWVESKDQDPDGEVRLVQLADVGEGYFRDRSNRRLTQEKAVALRCTELRSGDILIARMPDPLGRACIYPGGSAPAVTVVDVCIVRVCAIEPRWLMWALNSPQVRGEIAGYQSGTTRKRISRGNLAKVAIRVPPLAEQRRIVAVLDGLISRLSAGEKNVDLARLRVAALSAAFFDSIESQLSAVAAVPLGGMLAEPLRNGHSAPASADGRVRTLAITAVTQGRFIDRFTKLTSADPDRVKDLWLRPGDILIQRSNTPELVGTTALYEGAENWAIFPDLLIRVRLNEDIVPRFAALMLKSPSARRYFRSRAKGLAGSMPKIDQRTIFEFPLRVPARETQMEMVNRADEMAGVIERIDEAIGAVERRSANLRMSLLADAFAGRLVPQDPNDEPAAELLARIRAEREAAPPKQRARSRRTKKELPAPPTRVTGGDYQQEALPL</sequence>
<dbReference type="InterPro" id="IPR044946">
    <property type="entry name" value="Restrct_endonuc_typeI_TRD_sf"/>
</dbReference>
<dbReference type="Proteomes" id="UP000478148">
    <property type="component" value="Unassembled WGS sequence"/>
</dbReference>
<evidence type="ECO:0000256" key="3">
    <source>
        <dbReference type="ARBA" id="ARBA00023125"/>
    </source>
</evidence>
<keyword evidence="3" id="KW-0238">DNA-binding</keyword>
<comment type="caution">
    <text evidence="7">The sequence shown here is derived from an EMBL/GenBank/DDBJ whole genome shotgun (WGS) entry which is preliminary data.</text>
</comment>
<accession>A0A6M1L8C5</accession>
<evidence type="ECO:0000256" key="1">
    <source>
        <dbReference type="ARBA" id="ARBA00010923"/>
    </source>
</evidence>
<keyword evidence="7" id="KW-0255">Endonuclease</keyword>